<keyword evidence="2" id="KW-0812">Transmembrane</keyword>
<evidence type="ECO:0000256" key="1">
    <source>
        <dbReference type="SAM" id="MobiDB-lite"/>
    </source>
</evidence>
<keyword evidence="2" id="KW-0472">Membrane</keyword>
<sequence length="256" mass="26057">MMDLHDRLDQFAGSPAHPDSTQIDADVARGRAALHRRRVTGAVAASATGVAALVAAVAIAAGGIGTGGVGADAGTGTGDRTTANGSVGASADGAGDGRVRLVAYTGAQPKGFTIDTVPDGWFIQTDDNYSLLLAPDRAKNPGPNADPSRDPVYDPQSFVGKIGIMLQSKDAHGVPEGTTVTVGGKDGVLVKSRPAMTPDGSQPPADGDTGWELYVRQPTGIQLIVQFWEGLGLTQDQMIDIGAGVHVHKDAAQGVG</sequence>
<organism evidence="3 4">
    <name type="scientific">Mangrovihabitans endophyticus</name>
    <dbReference type="NCBI Taxonomy" id="1751298"/>
    <lineage>
        <taxon>Bacteria</taxon>
        <taxon>Bacillati</taxon>
        <taxon>Actinomycetota</taxon>
        <taxon>Actinomycetes</taxon>
        <taxon>Micromonosporales</taxon>
        <taxon>Micromonosporaceae</taxon>
        <taxon>Mangrovihabitans</taxon>
    </lineage>
</organism>
<gene>
    <name evidence="3" type="ORF">GCM10012284_44360</name>
</gene>
<name>A0A8J3FPX7_9ACTN</name>
<feature type="transmembrane region" description="Helical" evidence="2">
    <location>
        <begin position="39"/>
        <end position="61"/>
    </location>
</feature>
<protein>
    <submittedName>
        <fullName evidence="3">Uncharacterized protein</fullName>
    </submittedName>
</protein>
<dbReference type="AlphaFoldDB" id="A0A8J3FPX7"/>
<proteinExistence type="predicted"/>
<keyword evidence="4" id="KW-1185">Reference proteome</keyword>
<evidence type="ECO:0000313" key="3">
    <source>
        <dbReference type="EMBL" id="GGL04891.1"/>
    </source>
</evidence>
<reference evidence="3" key="1">
    <citation type="journal article" date="2014" name="Int. J. Syst. Evol. Microbiol.">
        <title>Complete genome sequence of Corynebacterium casei LMG S-19264T (=DSM 44701T), isolated from a smear-ripened cheese.</title>
        <authorList>
            <consortium name="US DOE Joint Genome Institute (JGI-PGF)"/>
            <person name="Walter F."/>
            <person name="Albersmeier A."/>
            <person name="Kalinowski J."/>
            <person name="Ruckert C."/>
        </authorList>
    </citation>
    <scope>NUCLEOTIDE SEQUENCE</scope>
    <source>
        <strain evidence="3">CGMCC 4.7299</strain>
    </source>
</reference>
<comment type="caution">
    <text evidence="3">The sequence shown here is derived from an EMBL/GenBank/DDBJ whole genome shotgun (WGS) entry which is preliminary data.</text>
</comment>
<dbReference type="RefSeq" id="WP_189081201.1">
    <property type="nucleotide sequence ID" value="NZ_BMMX01000023.1"/>
</dbReference>
<evidence type="ECO:0000313" key="4">
    <source>
        <dbReference type="Proteomes" id="UP000656042"/>
    </source>
</evidence>
<accession>A0A8J3FPX7</accession>
<reference evidence="3" key="2">
    <citation type="submission" date="2020-09" db="EMBL/GenBank/DDBJ databases">
        <authorList>
            <person name="Sun Q."/>
            <person name="Zhou Y."/>
        </authorList>
    </citation>
    <scope>NUCLEOTIDE SEQUENCE</scope>
    <source>
        <strain evidence="3">CGMCC 4.7299</strain>
    </source>
</reference>
<keyword evidence="2" id="KW-1133">Transmembrane helix</keyword>
<feature type="region of interest" description="Disordered" evidence="1">
    <location>
        <begin position="1"/>
        <end position="22"/>
    </location>
</feature>
<dbReference type="EMBL" id="BMMX01000023">
    <property type="protein sequence ID" value="GGL04891.1"/>
    <property type="molecule type" value="Genomic_DNA"/>
</dbReference>
<dbReference type="Proteomes" id="UP000656042">
    <property type="component" value="Unassembled WGS sequence"/>
</dbReference>
<evidence type="ECO:0000256" key="2">
    <source>
        <dbReference type="SAM" id="Phobius"/>
    </source>
</evidence>